<dbReference type="SMART" id="SM00490">
    <property type="entry name" value="HELICc"/>
    <property type="match status" value="1"/>
</dbReference>
<keyword evidence="17" id="KW-1185">Reference proteome</keyword>
<evidence type="ECO:0000256" key="12">
    <source>
        <dbReference type="ARBA" id="ARBA00044550"/>
    </source>
</evidence>
<dbReference type="InterPro" id="IPR036388">
    <property type="entry name" value="WH-like_DNA-bd_sf"/>
</dbReference>
<accession>A0A1B7LKK4</accession>
<dbReference type="CDD" id="cd18794">
    <property type="entry name" value="SF2_C_RecQ"/>
    <property type="match status" value="1"/>
</dbReference>
<dbReference type="PANTHER" id="PTHR13710:SF105">
    <property type="entry name" value="ATP-DEPENDENT DNA HELICASE Q1"/>
    <property type="match status" value="1"/>
</dbReference>
<dbReference type="InterPro" id="IPR001650">
    <property type="entry name" value="Helicase_C-like"/>
</dbReference>
<dbReference type="AlphaFoldDB" id="A0A1B7LKK4"/>
<protein>
    <recommendedName>
        <fullName evidence="11">ATP-dependent DNA helicase RecQ</fullName>
        <ecNumber evidence="10">5.6.2.4</ecNumber>
    </recommendedName>
    <alternativeName>
        <fullName evidence="12">DNA 3'-5' helicase RecQ</fullName>
    </alternativeName>
</protein>
<keyword evidence="8" id="KW-0413">Isomerase</keyword>
<dbReference type="PROSITE" id="PS51192">
    <property type="entry name" value="HELICASE_ATP_BIND_1"/>
    <property type="match status" value="1"/>
</dbReference>
<evidence type="ECO:0000256" key="13">
    <source>
        <dbReference type="SAM" id="MobiDB-lite"/>
    </source>
</evidence>
<organism evidence="16 17">
    <name type="scientific">Desulfotomaculum copahuensis</name>
    <dbReference type="NCBI Taxonomy" id="1838280"/>
    <lineage>
        <taxon>Bacteria</taxon>
        <taxon>Bacillati</taxon>
        <taxon>Bacillota</taxon>
        <taxon>Clostridia</taxon>
        <taxon>Eubacteriales</taxon>
        <taxon>Desulfotomaculaceae</taxon>
        <taxon>Desulfotomaculum</taxon>
    </lineage>
</organism>
<evidence type="ECO:0000256" key="4">
    <source>
        <dbReference type="ARBA" id="ARBA00022801"/>
    </source>
</evidence>
<keyword evidence="3" id="KW-0547">Nucleotide-binding</keyword>
<feature type="domain" description="Helicase ATP-binding" evidence="14">
    <location>
        <begin position="31"/>
        <end position="201"/>
    </location>
</feature>
<evidence type="ECO:0000313" key="16">
    <source>
        <dbReference type="EMBL" id="OAT87031.1"/>
    </source>
</evidence>
<sequence length="764" mass="84586">MTVDVSGQALEDALRRYFNFSSFRPGQREVIRAVLGGEDVLAVMPTGGGKSLCYQLPALLLPGLTLVVSPLVALMKDQVDGLWEKNLRQAAFVNSQLTPEEQRERLQAVEKGGIKLLYVAPERLRNRFFLERIGRTGIDLLVVDEAHCVSQWGHDFRPDYLSIAGFYQQLSVRPRVLALTATATPRVQQDIVRQLEIPQARRVLGGSDRPNLFISVRKVNDEKERLAGLRNFLAGRRETGIIYTATRKEAAAVAAWLNDTLRLPAACYHAGLEAAARTRIQEEFIRGGLPVVVATNAFGMGIDKEDIRFVVHYNPPASLEAYYQEIGRAGRDGRPADCLLFYQARDRAVQEWMINNDTVNRDVLAAFWRLCRDNMRDGRVTIPLEQLAVHKISETQLRLIISQLEKLDVYRLLDRDPAAVTLETGKHTLDAARAGTVLREAARRAAERKERLNALINWINATRCRRAGLLEYFGEEPASRPEQCCDNCYRVMRGAVRLSGEPLPVLALVAELPRPLGRNKLAAILRGSQAKEMQGANYRHLRNFGKLAGRRDRDVLALIDRLLGDGYLAAEGAEYPVVVLTAAGKAALARGEPLPVVDGRSGPVRRAAGADGPARETEAGREAGNAWTEDGAGNPAGTEGLRREMAGAPAEQDAAPARGRIIGKRAAQVEELFRQGLGAEEIAARLSRTTATVEAYLARLVNAGRIPVQDLVPWEVRQQIYRAMEQVGLARLKPVKELLPEEIPYSAIKYVQAALLQKKEDPDE</sequence>
<evidence type="ECO:0000256" key="3">
    <source>
        <dbReference type="ARBA" id="ARBA00022741"/>
    </source>
</evidence>
<evidence type="ECO:0000256" key="2">
    <source>
        <dbReference type="ARBA" id="ARBA00022723"/>
    </source>
</evidence>
<dbReference type="GO" id="GO:0006310">
    <property type="term" value="P:DNA recombination"/>
    <property type="evidence" value="ECO:0007669"/>
    <property type="project" value="InterPro"/>
</dbReference>
<gene>
    <name evidence="16" type="ORF">A6M21_01645</name>
</gene>
<dbReference type="GO" id="GO:0006260">
    <property type="term" value="P:DNA replication"/>
    <property type="evidence" value="ECO:0007669"/>
    <property type="project" value="InterPro"/>
</dbReference>
<dbReference type="InterPro" id="IPR027417">
    <property type="entry name" value="P-loop_NTPase"/>
</dbReference>
<dbReference type="GO" id="GO:0005694">
    <property type="term" value="C:chromosome"/>
    <property type="evidence" value="ECO:0007669"/>
    <property type="project" value="TreeGrafter"/>
</dbReference>
<dbReference type="Pfam" id="PF00271">
    <property type="entry name" value="Helicase_C"/>
    <property type="match status" value="1"/>
</dbReference>
<dbReference type="GO" id="GO:0003677">
    <property type="term" value="F:DNA binding"/>
    <property type="evidence" value="ECO:0007669"/>
    <property type="project" value="UniProtKB-KW"/>
</dbReference>
<keyword evidence="4" id="KW-0378">Hydrolase</keyword>
<dbReference type="InterPro" id="IPR032284">
    <property type="entry name" value="RecQ_Zn-bd"/>
</dbReference>
<dbReference type="SUPFAM" id="SSF52540">
    <property type="entry name" value="P-loop containing nucleoside triphosphate hydrolases"/>
    <property type="match status" value="1"/>
</dbReference>
<keyword evidence="7" id="KW-0238">DNA-binding</keyword>
<dbReference type="GO" id="GO:0009378">
    <property type="term" value="F:four-way junction helicase activity"/>
    <property type="evidence" value="ECO:0007669"/>
    <property type="project" value="TreeGrafter"/>
</dbReference>
<dbReference type="SMART" id="SM00956">
    <property type="entry name" value="RQC"/>
    <property type="match status" value="1"/>
</dbReference>
<keyword evidence="2" id="KW-0479">Metal-binding</keyword>
<dbReference type="CDD" id="cd17920">
    <property type="entry name" value="DEXHc_RecQ"/>
    <property type="match status" value="1"/>
</dbReference>
<dbReference type="SMART" id="SM00487">
    <property type="entry name" value="DEXDc"/>
    <property type="match status" value="1"/>
</dbReference>
<evidence type="ECO:0000256" key="6">
    <source>
        <dbReference type="ARBA" id="ARBA00022840"/>
    </source>
</evidence>
<dbReference type="OrthoDB" id="9763310at2"/>
<evidence type="ECO:0000313" key="17">
    <source>
        <dbReference type="Proteomes" id="UP000078532"/>
    </source>
</evidence>
<evidence type="ECO:0000259" key="14">
    <source>
        <dbReference type="PROSITE" id="PS51192"/>
    </source>
</evidence>
<dbReference type="PROSITE" id="PS51194">
    <property type="entry name" value="HELICASE_CTER"/>
    <property type="match status" value="1"/>
</dbReference>
<evidence type="ECO:0000256" key="8">
    <source>
        <dbReference type="ARBA" id="ARBA00023235"/>
    </source>
</evidence>
<dbReference type="Pfam" id="PF00270">
    <property type="entry name" value="DEAD"/>
    <property type="match status" value="1"/>
</dbReference>
<dbReference type="Pfam" id="PF16124">
    <property type="entry name" value="RecQ_Zn_bind"/>
    <property type="match status" value="1"/>
</dbReference>
<evidence type="ECO:0000256" key="9">
    <source>
        <dbReference type="ARBA" id="ARBA00034617"/>
    </source>
</evidence>
<dbReference type="InterPro" id="IPR004589">
    <property type="entry name" value="DNA_helicase_ATP-dep_RecQ"/>
</dbReference>
<dbReference type="GO" id="GO:0005737">
    <property type="term" value="C:cytoplasm"/>
    <property type="evidence" value="ECO:0007669"/>
    <property type="project" value="TreeGrafter"/>
</dbReference>
<comment type="catalytic activity">
    <reaction evidence="9">
        <text>Couples ATP hydrolysis with the unwinding of duplex DNA by translocating in the 3'-5' direction.</text>
        <dbReference type="EC" id="5.6.2.4"/>
    </reaction>
</comment>
<dbReference type="GO" id="GO:0016787">
    <property type="term" value="F:hydrolase activity"/>
    <property type="evidence" value="ECO:0007669"/>
    <property type="project" value="UniProtKB-KW"/>
</dbReference>
<evidence type="ECO:0000259" key="15">
    <source>
        <dbReference type="PROSITE" id="PS51194"/>
    </source>
</evidence>
<evidence type="ECO:0000256" key="5">
    <source>
        <dbReference type="ARBA" id="ARBA00022806"/>
    </source>
</evidence>
<feature type="domain" description="Helicase C-terminal" evidence="15">
    <location>
        <begin position="228"/>
        <end position="379"/>
    </location>
</feature>
<dbReference type="GO" id="GO:0043138">
    <property type="term" value="F:3'-5' DNA helicase activity"/>
    <property type="evidence" value="ECO:0007669"/>
    <property type="project" value="UniProtKB-EC"/>
</dbReference>
<proteinExistence type="inferred from homology"/>
<evidence type="ECO:0000256" key="10">
    <source>
        <dbReference type="ARBA" id="ARBA00034808"/>
    </source>
</evidence>
<dbReference type="InterPro" id="IPR018982">
    <property type="entry name" value="RQC_domain"/>
</dbReference>
<dbReference type="GO" id="GO:0005524">
    <property type="term" value="F:ATP binding"/>
    <property type="evidence" value="ECO:0007669"/>
    <property type="project" value="UniProtKB-KW"/>
</dbReference>
<dbReference type="RefSeq" id="WP_066665731.1">
    <property type="nucleotide sequence ID" value="NZ_LYVF01000002.1"/>
</dbReference>
<keyword evidence="6" id="KW-0067">ATP-binding</keyword>
<dbReference type="Proteomes" id="UP000078532">
    <property type="component" value="Unassembled WGS sequence"/>
</dbReference>
<dbReference type="InterPro" id="IPR014001">
    <property type="entry name" value="Helicase_ATP-bd"/>
</dbReference>
<dbReference type="NCBIfam" id="TIGR00614">
    <property type="entry name" value="recQ_fam"/>
    <property type="match status" value="1"/>
</dbReference>
<evidence type="ECO:0000256" key="7">
    <source>
        <dbReference type="ARBA" id="ARBA00023125"/>
    </source>
</evidence>
<dbReference type="InterPro" id="IPR036390">
    <property type="entry name" value="WH_DNA-bd_sf"/>
</dbReference>
<dbReference type="Gene3D" id="3.40.50.300">
    <property type="entry name" value="P-loop containing nucleotide triphosphate hydrolases"/>
    <property type="match status" value="2"/>
</dbReference>
<evidence type="ECO:0000256" key="11">
    <source>
        <dbReference type="ARBA" id="ARBA00044535"/>
    </source>
</evidence>
<dbReference type="GO" id="GO:0046872">
    <property type="term" value="F:metal ion binding"/>
    <property type="evidence" value="ECO:0007669"/>
    <property type="project" value="UniProtKB-KW"/>
</dbReference>
<name>A0A1B7LKK4_9FIRM</name>
<dbReference type="FunFam" id="3.40.50.300:FF:001389">
    <property type="entry name" value="ATP-dependent DNA helicase RecQ"/>
    <property type="match status" value="1"/>
</dbReference>
<evidence type="ECO:0000256" key="1">
    <source>
        <dbReference type="ARBA" id="ARBA00005446"/>
    </source>
</evidence>
<dbReference type="STRING" id="1838280.A6M21_01645"/>
<dbReference type="PANTHER" id="PTHR13710">
    <property type="entry name" value="DNA HELICASE RECQ FAMILY MEMBER"/>
    <property type="match status" value="1"/>
</dbReference>
<keyword evidence="5" id="KW-0347">Helicase</keyword>
<reference evidence="16 17" key="1">
    <citation type="submission" date="2016-04" db="EMBL/GenBank/DDBJ databases">
        <authorList>
            <person name="Evans L.H."/>
            <person name="Alamgir A."/>
            <person name="Owens N."/>
            <person name="Weber N.D."/>
            <person name="Virtaneva K."/>
            <person name="Barbian K."/>
            <person name="Babar A."/>
            <person name="Rosenke K."/>
        </authorList>
    </citation>
    <scope>NUCLEOTIDE SEQUENCE [LARGE SCALE GENOMIC DNA]</scope>
    <source>
        <strain evidence="16 17">LMa1</strain>
    </source>
</reference>
<dbReference type="Pfam" id="PF14493">
    <property type="entry name" value="HTH_40"/>
    <property type="match status" value="1"/>
</dbReference>
<dbReference type="Pfam" id="PF09382">
    <property type="entry name" value="RQC"/>
    <property type="match status" value="1"/>
</dbReference>
<dbReference type="EMBL" id="LYVF01000002">
    <property type="protein sequence ID" value="OAT87031.1"/>
    <property type="molecule type" value="Genomic_DNA"/>
</dbReference>
<feature type="region of interest" description="Disordered" evidence="13">
    <location>
        <begin position="598"/>
        <end position="640"/>
    </location>
</feature>
<dbReference type="SUPFAM" id="SSF46785">
    <property type="entry name" value="Winged helix' DNA-binding domain"/>
    <property type="match status" value="1"/>
</dbReference>
<dbReference type="Gene3D" id="1.10.10.10">
    <property type="entry name" value="Winged helix-like DNA-binding domain superfamily/Winged helix DNA-binding domain"/>
    <property type="match status" value="1"/>
</dbReference>
<dbReference type="InterPro" id="IPR011545">
    <property type="entry name" value="DEAD/DEAH_box_helicase_dom"/>
</dbReference>
<dbReference type="InterPro" id="IPR029491">
    <property type="entry name" value="Helicase_HTH"/>
</dbReference>
<dbReference type="EC" id="5.6.2.4" evidence="10"/>
<comment type="caution">
    <text evidence="16">The sequence shown here is derived from an EMBL/GenBank/DDBJ whole genome shotgun (WGS) entry which is preliminary data.</text>
</comment>
<comment type="similarity">
    <text evidence="1">Belongs to the helicase family. RecQ subfamily.</text>
</comment>
<dbReference type="GO" id="GO:0006281">
    <property type="term" value="P:DNA repair"/>
    <property type="evidence" value="ECO:0007669"/>
    <property type="project" value="InterPro"/>
</dbReference>